<feature type="compositionally biased region" description="Basic and acidic residues" evidence="6">
    <location>
        <begin position="75"/>
        <end position="91"/>
    </location>
</feature>
<evidence type="ECO:0000259" key="7">
    <source>
        <dbReference type="PROSITE" id="PS50102"/>
    </source>
</evidence>
<dbReference type="AlphaFoldDB" id="A0A8K0XMZ8"/>
<sequence>MPGTHLLPPNLLKLFAPRPPLPYTRPLDRDIDRIRPKNVDGVAALLARLREDKTEATLNAGGEGMEDGEEPAFTHAEETKRALRREERKKKRTEEYKIAKESYKPADDPEAVGDPYKTLFISRLHKSATDNDLRREFEGFGSIERVRIVRDKKGRNRGYAFIVFERERDMKGLSSFFRFYSLNFCSCLQGIRPTTYHGQEGPCGR</sequence>
<dbReference type="PROSITE" id="PS50102">
    <property type="entry name" value="RRM"/>
    <property type="match status" value="1"/>
</dbReference>
<name>A0A8K0XMZ8_9AGAR</name>
<keyword evidence="3" id="KW-0539">Nucleus</keyword>
<comment type="subcellular location">
    <subcellularLocation>
        <location evidence="1">Nucleus</location>
    </subcellularLocation>
</comment>
<feature type="domain" description="RRM" evidence="7">
    <location>
        <begin position="117"/>
        <end position="205"/>
    </location>
</feature>
<dbReference type="SMART" id="SM00360">
    <property type="entry name" value="RRM"/>
    <property type="match status" value="1"/>
</dbReference>
<dbReference type="GO" id="GO:0005685">
    <property type="term" value="C:U1 snRNP"/>
    <property type="evidence" value="ECO:0007669"/>
    <property type="project" value="TreeGrafter"/>
</dbReference>
<dbReference type="GO" id="GO:0071004">
    <property type="term" value="C:U2-type prespliceosome"/>
    <property type="evidence" value="ECO:0007669"/>
    <property type="project" value="TreeGrafter"/>
</dbReference>
<accession>A0A8K0XMZ8</accession>
<keyword evidence="9" id="KW-1185">Reference proteome</keyword>
<evidence type="ECO:0000256" key="4">
    <source>
        <dbReference type="ARBA" id="ARBA00023274"/>
    </source>
</evidence>
<dbReference type="GO" id="GO:0030619">
    <property type="term" value="F:U1 snRNA binding"/>
    <property type="evidence" value="ECO:0007669"/>
    <property type="project" value="TreeGrafter"/>
</dbReference>
<evidence type="ECO:0000256" key="3">
    <source>
        <dbReference type="ARBA" id="ARBA00023242"/>
    </source>
</evidence>
<dbReference type="GO" id="GO:0003729">
    <property type="term" value="F:mRNA binding"/>
    <property type="evidence" value="ECO:0007669"/>
    <property type="project" value="TreeGrafter"/>
</dbReference>
<feature type="region of interest" description="Disordered" evidence="6">
    <location>
        <begin position="56"/>
        <end position="91"/>
    </location>
</feature>
<keyword evidence="4" id="KW-0687">Ribonucleoprotein</keyword>
<dbReference type="InterPro" id="IPR035979">
    <property type="entry name" value="RBD_domain_sf"/>
</dbReference>
<dbReference type="OrthoDB" id="4207594at2759"/>
<organism evidence="8 9">
    <name type="scientific">Cristinia sonorae</name>
    <dbReference type="NCBI Taxonomy" id="1940300"/>
    <lineage>
        <taxon>Eukaryota</taxon>
        <taxon>Fungi</taxon>
        <taxon>Dikarya</taxon>
        <taxon>Basidiomycota</taxon>
        <taxon>Agaricomycotina</taxon>
        <taxon>Agaricomycetes</taxon>
        <taxon>Agaricomycetidae</taxon>
        <taxon>Agaricales</taxon>
        <taxon>Pleurotineae</taxon>
        <taxon>Stephanosporaceae</taxon>
        <taxon>Cristinia</taxon>
    </lineage>
</organism>
<dbReference type="InterPro" id="IPR000504">
    <property type="entry name" value="RRM_dom"/>
</dbReference>
<protein>
    <recommendedName>
        <fullName evidence="7">RRM domain-containing protein</fullName>
    </recommendedName>
</protein>
<evidence type="ECO:0000256" key="1">
    <source>
        <dbReference type="ARBA" id="ARBA00004123"/>
    </source>
</evidence>
<dbReference type="Gene3D" id="3.30.70.330">
    <property type="match status" value="1"/>
</dbReference>
<evidence type="ECO:0000256" key="5">
    <source>
        <dbReference type="PROSITE-ProRule" id="PRU00176"/>
    </source>
</evidence>
<dbReference type="PANTHER" id="PTHR13952">
    <property type="entry name" value="U1 SMALL NUCLEAR RIBONUCLEOPROTEIN 70 KD"/>
    <property type="match status" value="1"/>
</dbReference>
<reference evidence="8" key="1">
    <citation type="journal article" date="2021" name="New Phytol.">
        <title>Evolutionary innovations through gain and loss of genes in the ectomycorrhizal Boletales.</title>
        <authorList>
            <person name="Wu G."/>
            <person name="Miyauchi S."/>
            <person name="Morin E."/>
            <person name="Kuo A."/>
            <person name="Drula E."/>
            <person name="Varga T."/>
            <person name="Kohler A."/>
            <person name="Feng B."/>
            <person name="Cao Y."/>
            <person name="Lipzen A."/>
            <person name="Daum C."/>
            <person name="Hundley H."/>
            <person name="Pangilinan J."/>
            <person name="Johnson J."/>
            <person name="Barry K."/>
            <person name="LaButti K."/>
            <person name="Ng V."/>
            <person name="Ahrendt S."/>
            <person name="Min B."/>
            <person name="Choi I.G."/>
            <person name="Park H."/>
            <person name="Plett J.M."/>
            <person name="Magnuson J."/>
            <person name="Spatafora J.W."/>
            <person name="Nagy L.G."/>
            <person name="Henrissat B."/>
            <person name="Grigoriev I.V."/>
            <person name="Yang Z.L."/>
            <person name="Xu J."/>
            <person name="Martin F.M."/>
        </authorList>
    </citation>
    <scope>NUCLEOTIDE SEQUENCE</scope>
    <source>
        <strain evidence="8">KKN 215</strain>
    </source>
</reference>
<evidence type="ECO:0000256" key="6">
    <source>
        <dbReference type="SAM" id="MobiDB-lite"/>
    </source>
</evidence>
<dbReference type="Proteomes" id="UP000813824">
    <property type="component" value="Unassembled WGS sequence"/>
</dbReference>
<keyword evidence="2 5" id="KW-0694">RNA-binding</keyword>
<dbReference type="InterPro" id="IPR022023">
    <property type="entry name" value="U1snRNP70_N"/>
</dbReference>
<dbReference type="GO" id="GO:0071011">
    <property type="term" value="C:precatalytic spliceosome"/>
    <property type="evidence" value="ECO:0007669"/>
    <property type="project" value="TreeGrafter"/>
</dbReference>
<evidence type="ECO:0000313" key="9">
    <source>
        <dbReference type="Proteomes" id="UP000813824"/>
    </source>
</evidence>
<dbReference type="InterPro" id="IPR051183">
    <property type="entry name" value="U1_U11-U12_snRNP_70-35kDa"/>
</dbReference>
<evidence type="ECO:0000313" key="8">
    <source>
        <dbReference type="EMBL" id="KAH8094579.1"/>
    </source>
</evidence>
<dbReference type="InterPro" id="IPR012677">
    <property type="entry name" value="Nucleotide-bd_a/b_plait_sf"/>
</dbReference>
<proteinExistence type="predicted"/>
<dbReference type="SUPFAM" id="SSF54928">
    <property type="entry name" value="RNA-binding domain, RBD"/>
    <property type="match status" value="1"/>
</dbReference>
<dbReference type="PANTHER" id="PTHR13952:SF5">
    <property type="entry name" value="U1 SMALL NUCLEAR RIBONUCLEOPROTEIN 70 KDA"/>
    <property type="match status" value="1"/>
</dbReference>
<dbReference type="Pfam" id="PF12220">
    <property type="entry name" value="U1snRNP70_N"/>
    <property type="match status" value="1"/>
</dbReference>
<gene>
    <name evidence="8" type="ORF">BXZ70DRAFT_365802</name>
</gene>
<comment type="caution">
    <text evidence="8">The sequence shown here is derived from an EMBL/GenBank/DDBJ whole genome shotgun (WGS) entry which is preliminary data.</text>
</comment>
<dbReference type="GO" id="GO:0000398">
    <property type="term" value="P:mRNA splicing, via spliceosome"/>
    <property type="evidence" value="ECO:0007669"/>
    <property type="project" value="TreeGrafter"/>
</dbReference>
<evidence type="ECO:0000256" key="2">
    <source>
        <dbReference type="ARBA" id="ARBA00022884"/>
    </source>
</evidence>
<dbReference type="EMBL" id="JAEVFJ010000026">
    <property type="protein sequence ID" value="KAH8094579.1"/>
    <property type="molecule type" value="Genomic_DNA"/>
</dbReference>
<dbReference type="Pfam" id="PF00076">
    <property type="entry name" value="RRM_1"/>
    <property type="match status" value="1"/>
</dbReference>